<keyword evidence="2" id="KW-1185">Reference proteome</keyword>
<gene>
    <name evidence="1" type="ORF">Amon02_000039200</name>
</gene>
<dbReference type="EMBL" id="BSXS01000122">
    <property type="protein sequence ID" value="GME70944.1"/>
    <property type="molecule type" value="Genomic_DNA"/>
</dbReference>
<reference evidence="1" key="1">
    <citation type="submission" date="2023-04" db="EMBL/GenBank/DDBJ databases">
        <title>Ambrosiozyma monospora NBRC 10751.</title>
        <authorList>
            <person name="Ichikawa N."/>
            <person name="Sato H."/>
            <person name="Tonouchi N."/>
        </authorList>
    </citation>
    <scope>NUCLEOTIDE SEQUENCE</scope>
    <source>
        <strain evidence="1">NBRC 10751</strain>
    </source>
</reference>
<sequence>MLKEKFSTKPELTQFDDTVQISDQTSSTVSQDSNLKNGLLKTSENYTTKRTLKSRHVQLIAIGGSIGTGLFLTISTGLVNGGPGNLLVAFTWWTTIILMLTTAIGEIAVYLPTASPFVEMAGRAVDEALEFTAGWNFFLMEALYIPFEITACNTMVHYWRSDYSPAIAFAIQIVLYICFNLFTVRFYGESEFYMSICKLLLAVGLLFFTFITMVGGNPKHDAFGFRHFKDHSFNEYVTTGSLGKFEGFLAAWAKASFVCCGPEYLSMVSGEARNPRKTMKTAFKTVIYRLAIFYVGGALSVGILVSCKDGKLIQAIKNGSSDGSASPYVVAVQNLGISGLPDLIEAVIIISAFSAGNGYFYCASRQLYSLAERGFAPKLLSRCNSKGIPVYAALVVVCFAMLSLLQLGKNSAVVLNWIVSLCTGAQLLNYGWMCIIYIGFYRAVKAQGIDREALPYRSWFQPYSIYICTFFIWIDIFVVGYTVFLPGWWKTSDFLFSYLMIFVNLGLFVFWKLLKKTKMRIPSEVDLTSGLEEVQKHEEEILAEESEKETSNNNNSLFSRIMSWVF</sequence>
<dbReference type="Proteomes" id="UP001165064">
    <property type="component" value="Unassembled WGS sequence"/>
</dbReference>
<accession>A0ACB5SRU1</accession>
<organism evidence="1 2">
    <name type="scientific">Ambrosiozyma monospora</name>
    <name type="common">Yeast</name>
    <name type="synonym">Endomycopsis monosporus</name>
    <dbReference type="NCBI Taxonomy" id="43982"/>
    <lineage>
        <taxon>Eukaryota</taxon>
        <taxon>Fungi</taxon>
        <taxon>Dikarya</taxon>
        <taxon>Ascomycota</taxon>
        <taxon>Saccharomycotina</taxon>
        <taxon>Pichiomycetes</taxon>
        <taxon>Pichiales</taxon>
        <taxon>Pichiaceae</taxon>
        <taxon>Ambrosiozyma</taxon>
    </lineage>
</organism>
<protein>
    <submittedName>
        <fullName evidence="1">Unnamed protein product</fullName>
    </submittedName>
</protein>
<name>A0ACB5SRU1_AMBMO</name>
<evidence type="ECO:0000313" key="1">
    <source>
        <dbReference type="EMBL" id="GME70944.1"/>
    </source>
</evidence>
<evidence type="ECO:0000313" key="2">
    <source>
        <dbReference type="Proteomes" id="UP001165064"/>
    </source>
</evidence>
<comment type="caution">
    <text evidence="1">The sequence shown here is derived from an EMBL/GenBank/DDBJ whole genome shotgun (WGS) entry which is preliminary data.</text>
</comment>
<proteinExistence type="predicted"/>